<name>A0ABQ3B1R4_9GAMM</name>
<keyword evidence="1" id="KW-1133">Transmembrane helix</keyword>
<dbReference type="InterPro" id="IPR036568">
    <property type="entry name" value="GGCT-like_sf"/>
</dbReference>
<evidence type="ECO:0000259" key="2">
    <source>
        <dbReference type="Pfam" id="PF06094"/>
    </source>
</evidence>
<comment type="caution">
    <text evidence="3">The sequence shown here is derived from an EMBL/GenBank/DDBJ whole genome shotgun (WGS) entry which is preliminary data.</text>
</comment>
<gene>
    <name evidence="3" type="ORF">GCM10007071_19770</name>
</gene>
<dbReference type="Proteomes" id="UP000601597">
    <property type="component" value="Unassembled WGS sequence"/>
</dbReference>
<evidence type="ECO:0000313" key="3">
    <source>
        <dbReference type="EMBL" id="GGY72732.1"/>
    </source>
</evidence>
<dbReference type="CDD" id="cd06661">
    <property type="entry name" value="GGCT_like"/>
    <property type="match status" value="1"/>
</dbReference>
<keyword evidence="1" id="KW-0812">Transmembrane</keyword>
<protein>
    <recommendedName>
        <fullName evidence="2">Gamma-glutamylcyclotransferase AIG2-like domain-containing protein</fullName>
    </recommendedName>
</protein>
<accession>A0ABQ3B1R4</accession>
<dbReference type="InterPro" id="IPR013024">
    <property type="entry name" value="GGCT-like"/>
</dbReference>
<dbReference type="EMBL" id="BMXV01000004">
    <property type="protein sequence ID" value="GGY72732.1"/>
    <property type="molecule type" value="Genomic_DNA"/>
</dbReference>
<reference evidence="4" key="1">
    <citation type="journal article" date="2019" name="Int. J. Syst. Evol. Microbiol.">
        <title>The Global Catalogue of Microorganisms (GCM) 10K type strain sequencing project: providing services to taxonomists for standard genome sequencing and annotation.</title>
        <authorList>
            <consortium name="The Broad Institute Genomics Platform"/>
            <consortium name="The Broad Institute Genome Sequencing Center for Infectious Disease"/>
            <person name="Wu L."/>
            <person name="Ma J."/>
        </authorList>
    </citation>
    <scope>NUCLEOTIDE SEQUENCE [LARGE SCALE GENOMIC DNA]</scope>
    <source>
        <strain evidence="4">KCTC 22280</strain>
    </source>
</reference>
<dbReference type="InterPro" id="IPR009288">
    <property type="entry name" value="AIG2-like_dom"/>
</dbReference>
<keyword evidence="1" id="KW-0472">Membrane</keyword>
<feature type="transmembrane region" description="Helical" evidence="1">
    <location>
        <begin position="26"/>
        <end position="48"/>
    </location>
</feature>
<sequence>MVTAVPITLAGQTMATPRTTAQRLKLVLLAVLATLLVSFTALLFYLWFALLSPYGYERPETLSPIDPSRDHELFVFGTLQQPWIRYIVMGRAGDTEPAVLEDYRKEALDIEPEKGAEVEGKLLQVTPEELARLDRYERLGIRYERVRMTLADGTSAWVYRLLPP</sequence>
<keyword evidence="4" id="KW-1185">Reference proteome</keyword>
<dbReference type="Pfam" id="PF06094">
    <property type="entry name" value="GGACT"/>
    <property type="match status" value="1"/>
</dbReference>
<dbReference type="SUPFAM" id="SSF110857">
    <property type="entry name" value="Gamma-glutamyl cyclotransferase-like"/>
    <property type="match status" value="1"/>
</dbReference>
<organism evidence="3 4">
    <name type="scientific">Marinobacter zhanjiangensis</name>
    <dbReference type="NCBI Taxonomy" id="578215"/>
    <lineage>
        <taxon>Bacteria</taxon>
        <taxon>Pseudomonadati</taxon>
        <taxon>Pseudomonadota</taxon>
        <taxon>Gammaproteobacteria</taxon>
        <taxon>Pseudomonadales</taxon>
        <taxon>Marinobacteraceae</taxon>
        <taxon>Marinobacter</taxon>
    </lineage>
</organism>
<feature type="domain" description="Gamma-glutamylcyclotransferase AIG2-like" evidence="2">
    <location>
        <begin position="73"/>
        <end position="161"/>
    </location>
</feature>
<proteinExistence type="predicted"/>
<evidence type="ECO:0000313" key="4">
    <source>
        <dbReference type="Proteomes" id="UP000601597"/>
    </source>
</evidence>
<evidence type="ECO:0000256" key="1">
    <source>
        <dbReference type="SAM" id="Phobius"/>
    </source>
</evidence>
<dbReference type="Gene3D" id="3.10.490.10">
    <property type="entry name" value="Gamma-glutamyl cyclotransferase-like"/>
    <property type="match status" value="1"/>
</dbReference>